<proteinExistence type="predicted"/>
<evidence type="ECO:0000313" key="1">
    <source>
        <dbReference type="EMBL" id="CAI3978509.1"/>
    </source>
</evidence>
<reference evidence="1" key="1">
    <citation type="submission" date="2022-10" db="EMBL/GenBank/DDBJ databases">
        <authorList>
            <person name="Chen Y."/>
            <person name="Dougan E. K."/>
            <person name="Chan C."/>
            <person name="Rhodes N."/>
            <person name="Thang M."/>
        </authorList>
    </citation>
    <scope>NUCLEOTIDE SEQUENCE</scope>
</reference>
<dbReference type="EMBL" id="CAMXCT020000416">
    <property type="protein sequence ID" value="CAL1131884.1"/>
    <property type="molecule type" value="Genomic_DNA"/>
</dbReference>
<accession>A0A9P1BS82</accession>
<evidence type="ECO:0000313" key="4">
    <source>
        <dbReference type="Proteomes" id="UP001152797"/>
    </source>
</evidence>
<organism evidence="1">
    <name type="scientific">Cladocopium goreaui</name>
    <dbReference type="NCBI Taxonomy" id="2562237"/>
    <lineage>
        <taxon>Eukaryota</taxon>
        <taxon>Sar</taxon>
        <taxon>Alveolata</taxon>
        <taxon>Dinophyceae</taxon>
        <taxon>Suessiales</taxon>
        <taxon>Symbiodiniaceae</taxon>
        <taxon>Cladocopium</taxon>
    </lineage>
</organism>
<dbReference type="EMBL" id="CAMXCT010000416">
    <property type="protein sequence ID" value="CAI3978509.1"/>
    <property type="molecule type" value="Genomic_DNA"/>
</dbReference>
<dbReference type="OrthoDB" id="426454at2759"/>
<reference evidence="2" key="2">
    <citation type="submission" date="2024-04" db="EMBL/GenBank/DDBJ databases">
        <authorList>
            <person name="Chen Y."/>
            <person name="Shah S."/>
            <person name="Dougan E. K."/>
            <person name="Thang M."/>
            <person name="Chan C."/>
        </authorList>
    </citation>
    <scope>NUCLEOTIDE SEQUENCE [LARGE SCALE GENOMIC DNA]</scope>
</reference>
<comment type="caution">
    <text evidence="1">The sequence shown here is derived from an EMBL/GenBank/DDBJ whole genome shotgun (WGS) entry which is preliminary data.</text>
</comment>
<gene>
    <name evidence="1" type="ORF">C1SCF055_LOCUS6558</name>
</gene>
<name>A0A9P1BS82_9DINO</name>
<dbReference type="AlphaFoldDB" id="A0A9P1BS82"/>
<dbReference type="EMBL" id="CAMXCT030000416">
    <property type="protein sequence ID" value="CAL4765821.1"/>
    <property type="molecule type" value="Genomic_DNA"/>
</dbReference>
<protein>
    <submittedName>
        <fullName evidence="3">E3 ubiquitin-protein ligase HERC1</fullName>
    </submittedName>
</protein>
<sequence length="630" mass="71892">MPGPDRDEVYLAEEYAEIIADGAPAARLQTVHREARSLVGDKSLSGKGNNHARDTRRFIGRWGLTWKVPTRSFPYLDGNEDTVMVHYISPIDFIGFLLEKAPELLFGGSESHAQGGQQLKSFWDNYEKFHPTHRLFQEVHPHRTRSNTLCVSFHGDEGRGLKKGNTAILMFESNIGVETAENMLKKRRLDNVCDCKLNHSTAKRFRTNSGYMPANVRNSDAVPASYETHNTKSNSFLTKFCLAALPNNLCKETDALDVVIEKVSQDFRLLFEEGLEVKGQPYFVGVTGLKGDLKWYEKIAGLKRCFNRQIGSGLEMCHECGAGTPEKPFEDFGHDPSWGNSLYQQRPWDEPPSIAMIPFEPEDARGKPEMVLRRDIFHNSKVGILRDYVGSSILLLVKLGYWNSEDPNESNRREICLERAHASFLFWQKTVGKRAALRSFTPSFLNAKTQSDFGWISSKGSDTTLLVKWLAIASQGFLNDPVDPSHLRMLKHMNLSARCVLGWQKVLYSHGNWLRRHCAMAVYQHIHEFLGHYNALAFFSMYSFQFTGFGMKSKYHMMAHTKHEISLLLQDESVEWVPNPLIFGAEMNEDVIGKIARLSRKVSAKLTTQRTLELYLTKCKAIHTRYRRRK</sequence>
<evidence type="ECO:0000313" key="3">
    <source>
        <dbReference type="EMBL" id="CAL4765821.1"/>
    </source>
</evidence>
<dbReference type="Proteomes" id="UP001152797">
    <property type="component" value="Unassembled WGS sequence"/>
</dbReference>
<evidence type="ECO:0000313" key="2">
    <source>
        <dbReference type="EMBL" id="CAL1131884.1"/>
    </source>
</evidence>
<keyword evidence="4" id="KW-1185">Reference proteome</keyword>